<dbReference type="EMBL" id="CAEY01000030">
    <property type="status" value="NOT_ANNOTATED_CDS"/>
    <property type="molecule type" value="Genomic_DNA"/>
</dbReference>
<keyword evidence="4" id="KW-0223">Dioxygenase</keyword>
<evidence type="ECO:0000256" key="6">
    <source>
        <dbReference type="ARBA" id="ARBA00023004"/>
    </source>
</evidence>
<sequence>MVDAPINKKGDTPDEVGTKKIGEKVKSYYPSYRNDKDPSMDTDMAFSASLRSQGIFIYVSNIEDYGHLVNSEPFETSHLHNDLYEIYNNQYEWAEKYIHPNYSAVLKEDHIIEQPCPDVYWFPIVTPTFCKHLIEEMENYGQWSDGSNYDPRLNGGYESVPTVDIHTNQVGLEQQWLYFLREYVRPVQEKVFIGYFHDPPKATMNFIVRYKPTEQAFLKPHHDTSTYTINIALNRVGIDYEGGGCRFVRYNCSVVSLRQGWTLMHPGKLTHYHEGLTVTSGTRYIMVSFVDP</sequence>
<name>T1KEZ1_TETUR</name>
<dbReference type="Pfam" id="PF03171">
    <property type="entry name" value="2OG-FeII_Oxy"/>
    <property type="match status" value="1"/>
</dbReference>
<protein>
    <recommendedName>
        <fullName evidence="7">Fe2OG dioxygenase domain-containing protein</fullName>
    </recommendedName>
</protein>
<keyword evidence="9" id="KW-1185">Reference proteome</keyword>
<organism evidence="8 9">
    <name type="scientific">Tetranychus urticae</name>
    <name type="common">Two-spotted spider mite</name>
    <dbReference type="NCBI Taxonomy" id="32264"/>
    <lineage>
        <taxon>Eukaryota</taxon>
        <taxon>Metazoa</taxon>
        <taxon>Ecdysozoa</taxon>
        <taxon>Arthropoda</taxon>
        <taxon>Chelicerata</taxon>
        <taxon>Arachnida</taxon>
        <taxon>Acari</taxon>
        <taxon>Acariformes</taxon>
        <taxon>Trombidiformes</taxon>
        <taxon>Prostigmata</taxon>
        <taxon>Eleutherengona</taxon>
        <taxon>Raphignathae</taxon>
        <taxon>Tetranychoidea</taxon>
        <taxon>Tetranychidae</taxon>
        <taxon>Tetranychus</taxon>
    </lineage>
</organism>
<dbReference type="InterPro" id="IPR006620">
    <property type="entry name" value="Pro_4_hyd_alph"/>
</dbReference>
<keyword evidence="3" id="KW-0732">Signal</keyword>
<dbReference type="PANTHER" id="PTHR10730">
    <property type="entry name" value="PROCOLLAGEN-LYSINE,2-OXOGLUTARATE 5-DIOXYGENASE/GLYCOSYLTRANSFERASE 25 FAMILY MEMBER"/>
    <property type="match status" value="1"/>
</dbReference>
<evidence type="ECO:0000256" key="2">
    <source>
        <dbReference type="ARBA" id="ARBA00022723"/>
    </source>
</evidence>
<dbReference type="InterPro" id="IPR050757">
    <property type="entry name" value="Collagen_mod_GT25"/>
</dbReference>
<dbReference type="InterPro" id="IPR044861">
    <property type="entry name" value="IPNS-like_FE2OG_OXY"/>
</dbReference>
<evidence type="ECO:0000256" key="4">
    <source>
        <dbReference type="ARBA" id="ARBA00022964"/>
    </source>
</evidence>
<accession>T1KEZ1</accession>
<dbReference type="AlphaFoldDB" id="T1KEZ1"/>
<dbReference type="GO" id="GO:0005783">
    <property type="term" value="C:endoplasmic reticulum"/>
    <property type="evidence" value="ECO:0007669"/>
    <property type="project" value="TreeGrafter"/>
</dbReference>
<keyword evidence="5" id="KW-0560">Oxidoreductase</keyword>
<dbReference type="EnsemblMetazoa" id="tetur10g01250.1">
    <property type="protein sequence ID" value="tetur10g01250.1"/>
    <property type="gene ID" value="tetur10g01250"/>
</dbReference>
<dbReference type="GO" id="GO:0005506">
    <property type="term" value="F:iron ion binding"/>
    <property type="evidence" value="ECO:0007669"/>
    <property type="project" value="InterPro"/>
</dbReference>
<evidence type="ECO:0000313" key="8">
    <source>
        <dbReference type="EnsemblMetazoa" id="tetur10g01250.1"/>
    </source>
</evidence>
<dbReference type="HOGENOM" id="CLU_074591_0_0_1"/>
<comment type="cofactor">
    <cofactor evidence="1">
        <name>L-ascorbate</name>
        <dbReference type="ChEBI" id="CHEBI:38290"/>
    </cofactor>
</comment>
<dbReference type="Proteomes" id="UP000015104">
    <property type="component" value="Unassembled WGS sequence"/>
</dbReference>
<evidence type="ECO:0000259" key="7">
    <source>
        <dbReference type="PROSITE" id="PS51471"/>
    </source>
</evidence>
<dbReference type="PANTHER" id="PTHR10730:SF45">
    <property type="entry name" value="PROCOLLAGEN-LYSINE,2-OXOGLUTARATE 5-DIOXYGENASE"/>
    <property type="match status" value="1"/>
</dbReference>
<reference evidence="8" key="2">
    <citation type="submission" date="2015-06" db="UniProtKB">
        <authorList>
            <consortium name="EnsemblMetazoa"/>
        </authorList>
    </citation>
    <scope>IDENTIFICATION</scope>
</reference>
<dbReference type="eggNOG" id="KOG1971">
    <property type="taxonomic scope" value="Eukaryota"/>
</dbReference>
<keyword evidence="6" id="KW-0408">Iron</keyword>
<dbReference type="InterPro" id="IPR005123">
    <property type="entry name" value="Oxoglu/Fe-dep_dioxygenase_dom"/>
</dbReference>
<evidence type="ECO:0000313" key="9">
    <source>
        <dbReference type="Proteomes" id="UP000015104"/>
    </source>
</evidence>
<dbReference type="SMART" id="SM00702">
    <property type="entry name" value="P4Hc"/>
    <property type="match status" value="1"/>
</dbReference>
<dbReference type="Gene3D" id="2.60.120.620">
    <property type="entry name" value="q2cbj1_9rhob like domain"/>
    <property type="match status" value="1"/>
</dbReference>
<evidence type="ECO:0000256" key="5">
    <source>
        <dbReference type="ARBA" id="ARBA00023002"/>
    </source>
</evidence>
<dbReference type="STRING" id="32264.T1KEZ1"/>
<dbReference type="Pfam" id="PF25238">
    <property type="entry name" value="OGFOD2-like"/>
    <property type="match status" value="1"/>
</dbReference>
<evidence type="ECO:0000256" key="3">
    <source>
        <dbReference type="ARBA" id="ARBA00022729"/>
    </source>
</evidence>
<dbReference type="GO" id="GO:0031418">
    <property type="term" value="F:L-ascorbic acid binding"/>
    <property type="evidence" value="ECO:0007669"/>
    <property type="project" value="InterPro"/>
</dbReference>
<dbReference type="PROSITE" id="PS51471">
    <property type="entry name" value="FE2OG_OXY"/>
    <property type="match status" value="1"/>
</dbReference>
<keyword evidence="2" id="KW-0479">Metal-binding</keyword>
<evidence type="ECO:0000256" key="1">
    <source>
        <dbReference type="ARBA" id="ARBA00001961"/>
    </source>
</evidence>
<dbReference type="GO" id="GO:0008475">
    <property type="term" value="F:procollagen-lysine 5-dioxygenase activity"/>
    <property type="evidence" value="ECO:0007669"/>
    <property type="project" value="TreeGrafter"/>
</dbReference>
<reference evidence="9" key="1">
    <citation type="submission" date="2011-08" db="EMBL/GenBank/DDBJ databases">
        <authorList>
            <person name="Rombauts S."/>
        </authorList>
    </citation>
    <scope>NUCLEOTIDE SEQUENCE</scope>
    <source>
        <strain evidence="9">London</strain>
    </source>
</reference>
<feature type="domain" description="Fe2OG dioxygenase" evidence="7">
    <location>
        <begin position="201"/>
        <end position="292"/>
    </location>
</feature>
<proteinExistence type="predicted"/>